<keyword evidence="8" id="KW-1185">Reference proteome</keyword>
<dbReference type="GO" id="GO:0004602">
    <property type="term" value="F:glutathione peroxidase activity"/>
    <property type="evidence" value="ECO:0007669"/>
    <property type="project" value="TreeGrafter"/>
</dbReference>
<evidence type="ECO:0000256" key="1">
    <source>
        <dbReference type="ARBA" id="ARBA00004141"/>
    </source>
</evidence>
<sequence length="149" mass="16273">MVSIDVPAHYGWVVLGAGLAPAITNIVLSSFVMAARKEHNVQYPNLYAVPGFHKTADEFNRVQRGHQNYLEGSDSYSIMTLIGGLKHPIACAIGTVLYCAGCYLYMLGYKDTSLDVKDARYKKGAAIKWIGFFTSVISCGKLAFDLITA</sequence>
<dbReference type="EMBL" id="CAKOGP040000001">
    <property type="protein sequence ID" value="CAJ1913480.1"/>
    <property type="molecule type" value="Genomic_DNA"/>
</dbReference>
<dbReference type="GO" id="GO:0005783">
    <property type="term" value="C:endoplasmic reticulum"/>
    <property type="evidence" value="ECO:0007669"/>
    <property type="project" value="TreeGrafter"/>
</dbReference>
<reference evidence="7" key="1">
    <citation type="submission" date="2023-08" db="EMBL/GenBank/DDBJ databases">
        <authorList>
            <person name="Audoor S."/>
            <person name="Bilcke G."/>
        </authorList>
    </citation>
    <scope>NUCLEOTIDE SEQUENCE</scope>
</reference>
<dbReference type="InterPro" id="IPR050997">
    <property type="entry name" value="MAPEG"/>
</dbReference>
<evidence type="ECO:0000256" key="2">
    <source>
        <dbReference type="ARBA" id="ARBA00022692"/>
    </source>
</evidence>
<proteinExistence type="predicted"/>
<evidence type="ECO:0000313" key="7">
    <source>
        <dbReference type="EMBL" id="CAJ1913552.1"/>
    </source>
</evidence>
<dbReference type="Pfam" id="PF01124">
    <property type="entry name" value="MAPEG"/>
    <property type="match status" value="1"/>
</dbReference>
<dbReference type="InterPro" id="IPR001129">
    <property type="entry name" value="Membr-assoc_MAPEG"/>
</dbReference>
<dbReference type="GO" id="GO:0006691">
    <property type="term" value="P:leukotriene metabolic process"/>
    <property type="evidence" value="ECO:0007669"/>
    <property type="project" value="UniProtKB-ARBA"/>
</dbReference>
<dbReference type="Proteomes" id="UP001295423">
    <property type="component" value="Unassembled WGS sequence"/>
</dbReference>
<dbReference type="GO" id="GO:0005635">
    <property type="term" value="C:nuclear envelope"/>
    <property type="evidence" value="ECO:0007669"/>
    <property type="project" value="TreeGrafter"/>
</dbReference>
<feature type="transmembrane region" description="Helical" evidence="5">
    <location>
        <begin position="126"/>
        <end position="144"/>
    </location>
</feature>
<comment type="subcellular location">
    <subcellularLocation>
        <location evidence="1">Membrane</location>
        <topology evidence="1">Multi-pass membrane protein</topology>
    </subcellularLocation>
</comment>
<keyword evidence="2 5" id="KW-0812">Transmembrane</keyword>
<dbReference type="EMBL" id="CAKOGP040000001">
    <property type="protein sequence ID" value="CAJ1913552.1"/>
    <property type="molecule type" value="Genomic_DNA"/>
</dbReference>
<evidence type="ECO:0000313" key="6">
    <source>
        <dbReference type="EMBL" id="CAJ1913480.1"/>
    </source>
</evidence>
<dbReference type="GO" id="GO:0004364">
    <property type="term" value="F:glutathione transferase activity"/>
    <property type="evidence" value="ECO:0007669"/>
    <property type="project" value="TreeGrafter"/>
</dbReference>
<protein>
    <recommendedName>
        <fullName evidence="9">Glutathione transferase</fullName>
    </recommendedName>
</protein>
<accession>A0AAD2FFH9</accession>
<feature type="transmembrane region" description="Helical" evidence="5">
    <location>
        <begin position="12"/>
        <end position="35"/>
    </location>
</feature>
<dbReference type="PANTHER" id="PTHR10250">
    <property type="entry name" value="MICROSOMAL GLUTATHIONE S-TRANSFERASE"/>
    <property type="match status" value="1"/>
</dbReference>
<dbReference type="GO" id="GO:0016020">
    <property type="term" value="C:membrane"/>
    <property type="evidence" value="ECO:0007669"/>
    <property type="project" value="UniProtKB-SubCell"/>
</dbReference>
<name>A0AAD2FFH9_9STRA</name>
<evidence type="ECO:0000313" key="8">
    <source>
        <dbReference type="Proteomes" id="UP001295423"/>
    </source>
</evidence>
<dbReference type="Gene3D" id="1.20.120.550">
    <property type="entry name" value="Membrane associated eicosanoid/glutathione metabolism-like domain"/>
    <property type="match status" value="1"/>
</dbReference>
<comment type="caution">
    <text evidence="7">The sequence shown here is derived from an EMBL/GenBank/DDBJ whole genome shotgun (WGS) entry which is preliminary data.</text>
</comment>
<feature type="transmembrane region" description="Helical" evidence="5">
    <location>
        <begin position="89"/>
        <end position="106"/>
    </location>
</feature>
<keyword evidence="4 5" id="KW-0472">Membrane</keyword>
<evidence type="ECO:0000256" key="4">
    <source>
        <dbReference type="ARBA" id="ARBA00023136"/>
    </source>
</evidence>
<gene>
    <name evidence="6" type="ORF">CYCCA115_LOCUS658</name>
    <name evidence="7" type="ORF">CYCCA115_LOCUS660</name>
</gene>
<dbReference type="PANTHER" id="PTHR10250:SF26">
    <property type="entry name" value="GLUTATHIONE S-TRANSFERASE 3, MITOCHONDRIAL"/>
    <property type="match status" value="1"/>
</dbReference>
<dbReference type="AlphaFoldDB" id="A0AAD2FFH9"/>
<evidence type="ECO:0000256" key="5">
    <source>
        <dbReference type="SAM" id="Phobius"/>
    </source>
</evidence>
<organism evidence="7 8">
    <name type="scientific">Cylindrotheca closterium</name>
    <dbReference type="NCBI Taxonomy" id="2856"/>
    <lineage>
        <taxon>Eukaryota</taxon>
        <taxon>Sar</taxon>
        <taxon>Stramenopiles</taxon>
        <taxon>Ochrophyta</taxon>
        <taxon>Bacillariophyta</taxon>
        <taxon>Bacillariophyceae</taxon>
        <taxon>Bacillariophycidae</taxon>
        <taxon>Bacillariales</taxon>
        <taxon>Bacillariaceae</taxon>
        <taxon>Cylindrotheca</taxon>
    </lineage>
</organism>
<dbReference type="SUPFAM" id="SSF161084">
    <property type="entry name" value="MAPEG domain-like"/>
    <property type="match status" value="1"/>
</dbReference>
<evidence type="ECO:0008006" key="9">
    <source>
        <dbReference type="Google" id="ProtNLM"/>
    </source>
</evidence>
<keyword evidence="3 5" id="KW-1133">Transmembrane helix</keyword>
<evidence type="ECO:0000256" key="3">
    <source>
        <dbReference type="ARBA" id="ARBA00022989"/>
    </source>
</evidence>
<dbReference type="InterPro" id="IPR023352">
    <property type="entry name" value="MAPEG-like_dom_sf"/>
</dbReference>